<sequence length="317" mass="37058">MKPMADMNCTFDQHGDPNGDRLLLQVLWDDLRSRREFLTSPYLPACFAFLIHILLCSPFLVFEALGCLWPRIHFYRISRNAEPLGLCLQRWVDCFWRIFIKYLTTILPASALYQRVRNPIFPELAPSWRVLIAEVIVCLLLFDALFFIWHYSMHRVPWLYRMVHQAHHQNRITFALIAQDASPAELLSLQVLALTSAWVVGCHPLSEALFHLLNTWLAVEDHCGYDLPWALHRLLPCFGGAPFHQAHHHVYRGNYAPYFRHWDWLCGTYLRVREEAGRKHGGRTMRRRRRRRKSLVSDGVCAGHACVKIYASNEAIK</sequence>
<dbReference type="Pfam" id="PF04116">
    <property type="entry name" value="FA_hydroxylase"/>
    <property type="match status" value="1"/>
</dbReference>
<keyword evidence="3 5" id="KW-1133">Transmembrane helix</keyword>
<organism evidence="7 8">
    <name type="scientific">Salmo salar</name>
    <name type="common">Atlantic salmon</name>
    <dbReference type="NCBI Taxonomy" id="8030"/>
    <lineage>
        <taxon>Eukaryota</taxon>
        <taxon>Metazoa</taxon>
        <taxon>Chordata</taxon>
        <taxon>Craniata</taxon>
        <taxon>Vertebrata</taxon>
        <taxon>Euteleostomi</taxon>
        <taxon>Actinopterygii</taxon>
        <taxon>Neopterygii</taxon>
        <taxon>Teleostei</taxon>
        <taxon>Protacanthopterygii</taxon>
        <taxon>Salmoniformes</taxon>
        <taxon>Salmonidae</taxon>
        <taxon>Salmoninae</taxon>
        <taxon>Salmo</taxon>
    </lineage>
</organism>
<dbReference type="RefSeq" id="XP_014017124.2">
    <property type="nucleotide sequence ID" value="XM_014161649.2"/>
</dbReference>
<reference evidence="8" key="1">
    <citation type="submission" date="2025-08" db="UniProtKB">
        <authorList>
            <consortium name="RefSeq"/>
        </authorList>
    </citation>
    <scope>IDENTIFICATION</scope>
</reference>
<dbReference type="PANTHER" id="PTHR11863">
    <property type="entry name" value="STEROL DESATURASE"/>
    <property type="match status" value="1"/>
</dbReference>
<dbReference type="GO" id="GO:0016491">
    <property type="term" value="F:oxidoreductase activity"/>
    <property type="evidence" value="ECO:0007669"/>
    <property type="project" value="InterPro"/>
</dbReference>
<evidence type="ECO:0000256" key="5">
    <source>
        <dbReference type="SAM" id="Phobius"/>
    </source>
</evidence>
<dbReference type="PaxDb" id="8030-ENSSSAP00000109492"/>
<feature type="transmembrane region" description="Helical" evidence="5">
    <location>
        <begin position="128"/>
        <end position="152"/>
    </location>
</feature>
<accession>A0A1S3NP13</accession>
<evidence type="ECO:0000313" key="7">
    <source>
        <dbReference type="Proteomes" id="UP001652741"/>
    </source>
</evidence>
<evidence type="ECO:0000256" key="2">
    <source>
        <dbReference type="ARBA" id="ARBA00022692"/>
    </source>
</evidence>
<gene>
    <name evidence="8" type="primary">LOC106580502</name>
</gene>
<evidence type="ECO:0000313" key="8">
    <source>
        <dbReference type="RefSeq" id="XP_014017124.2"/>
    </source>
</evidence>
<dbReference type="GeneID" id="106580502"/>
<proteinExistence type="predicted"/>
<feature type="transmembrane region" description="Helical" evidence="5">
    <location>
        <begin position="98"/>
        <end position="116"/>
    </location>
</feature>
<protein>
    <submittedName>
        <fullName evidence="8">Cholesterol 25-hydroxylase-like protein</fullName>
    </submittedName>
</protein>
<dbReference type="GO" id="GO:0016020">
    <property type="term" value="C:membrane"/>
    <property type="evidence" value="ECO:0007669"/>
    <property type="project" value="UniProtKB-SubCell"/>
</dbReference>
<feature type="transmembrane region" description="Helical" evidence="5">
    <location>
        <begin position="42"/>
        <end position="69"/>
    </location>
</feature>
<evidence type="ECO:0000259" key="6">
    <source>
        <dbReference type="Pfam" id="PF04116"/>
    </source>
</evidence>
<dbReference type="Bgee" id="ENSSSAG00000077701">
    <property type="expression patterns" value="Expressed in olfactory pit and 9 other cell types or tissues"/>
</dbReference>
<dbReference type="GO" id="GO:0005506">
    <property type="term" value="F:iron ion binding"/>
    <property type="evidence" value="ECO:0007669"/>
    <property type="project" value="InterPro"/>
</dbReference>
<dbReference type="AlphaFoldDB" id="A0A1S3NP13"/>
<comment type="subcellular location">
    <subcellularLocation>
        <location evidence="1">Membrane</location>
    </subcellularLocation>
</comment>
<dbReference type="GO" id="GO:0008610">
    <property type="term" value="P:lipid biosynthetic process"/>
    <property type="evidence" value="ECO:0007669"/>
    <property type="project" value="InterPro"/>
</dbReference>
<keyword evidence="7" id="KW-1185">Reference proteome</keyword>
<keyword evidence="2 5" id="KW-0812">Transmembrane</keyword>
<dbReference type="Proteomes" id="UP001652741">
    <property type="component" value="Chromosome ssa20"/>
</dbReference>
<evidence type="ECO:0000256" key="3">
    <source>
        <dbReference type="ARBA" id="ARBA00022989"/>
    </source>
</evidence>
<dbReference type="STRING" id="8030.ENSSSAP00000109492"/>
<feature type="domain" description="Fatty acid hydroxylase" evidence="6">
    <location>
        <begin position="135"/>
        <end position="268"/>
    </location>
</feature>
<evidence type="ECO:0000256" key="4">
    <source>
        <dbReference type="ARBA" id="ARBA00023136"/>
    </source>
</evidence>
<name>A0A1S3NP13_SALSA</name>
<dbReference type="InterPro" id="IPR050307">
    <property type="entry name" value="Sterol_Desaturase_Related"/>
</dbReference>
<evidence type="ECO:0000256" key="1">
    <source>
        <dbReference type="ARBA" id="ARBA00004370"/>
    </source>
</evidence>
<dbReference type="KEGG" id="sasa:106580502"/>
<keyword evidence="4 5" id="KW-0472">Membrane</keyword>
<dbReference type="InterPro" id="IPR006694">
    <property type="entry name" value="Fatty_acid_hydroxylase"/>
</dbReference>